<organism evidence="1 2">
    <name type="scientific">Eumeta variegata</name>
    <name type="common">Bagworm moth</name>
    <name type="synonym">Eumeta japonica</name>
    <dbReference type="NCBI Taxonomy" id="151549"/>
    <lineage>
        <taxon>Eukaryota</taxon>
        <taxon>Metazoa</taxon>
        <taxon>Ecdysozoa</taxon>
        <taxon>Arthropoda</taxon>
        <taxon>Hexapoda</taxon>
        <taxon>Insecta</taxon>
        <taxon>Pterygota</taxon>
        <taxon>Neoptera</taxon>
        <taxon>Endopterygota</taxon>
        <taxon>Lepidoptera</taxon>
        <taxon>Glossata</taxon>
        <taxon>Ditrysia</taxon>
        <taxon>Tineoidea</taxon>
        <taxon>Psychidae</taxon>
        <taxon>Oiketicinae</taxon>
        <taxon>Eumeta</taxon>
    </lineage>
</organism>
<name>A0A4C1TR23_EUMVA</name>
<protein>
    <submittedName>
        <fullName evidence="1">Uncharacterized protein</fullName>
    </submittedName>
</protein>
<dbReference type="EMBL" id="BGZK01000079">
    <property type="protein sequence ID" value="GBP16435.1"/>
    <property type="molecule type" value="Genomic_DNA"/>
</dbReference>
<comment type="caution">
    <text evidence="1">The sequence shown here is derived from an EMBL/GenBank/DDBJ whole genome shotgun (WGS) entry which is preliminary data.</text>
</comment>
<evidence type="ECO:0000313" key="1">
    <source>
        <dbReference type="EMBL" id="GBP16435.1"/>
    </source>
</evidence>
<sequence>MVNSRLHPSPLHQPRLITVRYVVPTQEAGNALVISLESHVSTGSGEHINSGSSCARLALDNAMKKYQLHSHHRYTF</sequence>
<dbReference type="Proteomes" id="UP000299102">
    <property type="component" value="Unassembled WGS sequence"/>
</dbReference>
<dbReference type="AlphaFoldDB" id="A0A4C1TR23"/>
<gene>
    <name evidence="1" type="ORF">EVAR_10014_1</name>
</gene>
<keyword evidence="2" id="KW-1185">Reference proteome</keyword>
<proteinExistence type="predicted"/>
<reference evidence="1 2" key="1">
    <citation type="journal article" date="2019" name="Commun. Biol.">
        <title>The bagworm genome reveals a unique fibroin gene that provides high tensile strength.</title>
        <authorList>
            <person name="Kono N."/>
            <person name="Nakamura H."/>
            <person name="Ohtoshi R."/>
            <person name="Tomita M."/>
            <person name="Numata K."/>
            <person name="Arakawa K."/>
        </authorList>
    </citation>
    <scope>NUCLEOTIDE SEQUENCE [LARGE SCALE GENOMIC DNA]</scope>
</reference>
<accession>A0A4C1TR23</accession>
<evidence type="ECO:0000313" key="2">
    <source>
        <dbReference type="Proteomes" id="UP000299102"/>
    </source>
</evidence>